<feature type="transmembrane region" description="Helical" evidence="1">
    <location>
        <begin position="85"/>
        <end position="112"/>
    </location>
</feature>
<keyword evidence="1" id="KW-1133">Transmembrane helix</keyword>
<dbReference type="Proteomes" id="UP001597463">
    <property type="component" value="Unassembled WGS sequence"/>
</dbReference>
<name>A0ABW5UTK4_9BURK</name>
<accession>A0ABW5UTK4</accession>
<dbReference type="EMBL" id="JBHUMV010000008">
    <property type="protein sequence ID" value="MFD2755767.1"/>
    <property type="molecule type" value="Genomic_DNA"/>
</dbReference>
<evidence type="ECO:0000313" key="2">
    <source>
        <dbReference type="EMBL" id="MFD2755767.1"/>
    </source>
</evidence>
<gene>
    <name evidence="2" type="ORF">ACFSW6_16995</name>
</gene>
<evidence type="ECO:0000313" key="3">
    <source>
        <dbReference type="Proteomes" id="UP001597463"/>
    </source>
</evidence>
<protein>
    <submittedName>
        <fullName evidence="2">Uncharacterized protein</fullName>
    </submittedName>
</protein>
<keyword evidence="1" id="KW-0812">Transmembrane</keyword>
<dbReference type="RefSeq" id="WP_157082087.1">
    <property type="nucleotide sequence ID" value="NZ_BCNT01000015.1"/>
</dbReference>
<evidence type="ECO:0000256" key="1">
    <source>
        <dbReference type="SAM" id="Phobius"/>
    </source>
</evidence>
<organism evidence="2 3">
    <name type="scientific">Comamonas terrae</name>
    <dbReference type="NCBI Taxonomy" id="673548"/>
    <lineage>
        <taxon>Bacteria</taxon>
        <taxon>Pseudomonadati</taxon>
        <taxon>Pseudomonadota</taxon>
        <taxon>Betaproteobacteria</taxon>
        <taxon>Burkholderiales</taxon>
        <taxon>Comamonadaceae</taxon>
        <taxon>Comamonas</taxon>
    </lineage>
</organism>
<feature type="transmembrane region" description="Helical" evidence="1">
    <location>
        <begin position="118"/>
        <end position="140"/>
    </location>
</feature>
<sequence length="147" mass="16466">MQKTASWRLLRRLWMAVNVLRQRSGFHAQCRIPFCQRLQRYFSESAYPLQSLDFARRENRAAGIAGGIRWPRLERSQAVGIQLPLLAVAFIAVAVLAAVGGLLLLTLLPAFLLLRAGILLFFLCSAVLLLLASIIAILLCHGELRER</sequence>
<reference evidence="3" key="1">
    <citation type="journal article" date="2019" name="Int. J. Syst. Evol. Microbiol.">
        <title>The Global Catalogue of Microorganisms (GCM) 10K type strain sequencing project: providing services to taxonomists for standard genome sequencing and annotation.</title>
        <authorList>
            <consortium name="The Broad Institute Genomics Platform"/>
            <consortium name="The Broad Institute Genome Sequencing Center for Infectious Disease"/>
            <person name="Wu L."/>
            <person name="Ma J."/>
        </authorList>
    </citation>
    <scope>NUCLEOTIDE SEQUENCE [LARGE SCALE GENOMIC DNA]</scope>
    <source>
        <strain evidence="3">TISTR 1906</strain>
    </source>
</reference>
<keyword evidence="1" id="KW-0472">Membrane</keyword>
<comment type="caution">
    <text evidence="2">The sequence shown here is derived from an EMBL/GenBank/DDBJ whole genome shotgun (WGS) entry which is preliminary data.</text>
</comment>
<keyword evidence="3" id="KW-1185">Reference proteome</keyword>
<proteinExistence type="predicted"/>